<keyword evidence="2" id="KW-1185">Reference proteome</keyword>
<dbReference type="AlphaFoldDB" id="K7A1E4"/>
<reference evidence="2" key="1">
    <citation type="journal article" date="2014" name="Environ. Microbiol.">
        <title>Comparative genomics of the marine bacterial genus Glaciecola reveals the high degree of genomic diversity and genomic characteristic for cold adaptation.</title>
        <authorList>
            <person name="Qin Q.L."/>
            <person name="Xie B.B."/>
            <person name="Yu Y."/>
            <person name="Shu Y.L."/>
            <person name="Rong J.C."/>
            <person name="Zhang Y.J."/>
            <person name="Zhao D.L."/>
            <person name="Chen X.L."/>
            <person name="Zhang X.Y."/>
            <person name="Chen B."/>
            <person name="Zhou B.C."/>
            <person name="Zhang Y.Z."/>
        </authorList>
    </citation>
    <scope>NUCLEOTIDE SEQUENCE [LARGE SCALE GENOMIC DNA]</scope>
    <source>
        <strain evidence="2">ACAM 615</strain>
    </source>
</reference>
<comment type="caution">
    <text evidence="1">The sequence shown here is derived from an EMBL/GenBank/DDBJ whole genome shotgun (WGS) entry which is preliminary data.</text>
</comment>
<organism evidence="1 2">
    <name type="scientific">Brumicola pallidula DSM 14239 = ACAM 615</name>
    <dbReference type="NCBI Taxonomy" id="1121922"/>
    <lineage>
        <taxon>Bacteria</taxon>
        <taxon>Pseudomonadati</taxon>
        <taxon>Pseudomonadota</taxon>
        <taxon>Gammaproteobacteria</taxon>
        <taxon>Alteromonadales</taxon>
        <taxon>Alteromonadaceae</taxon>
        <taxon>Brumicola</taxon>
    </lineage>
</organism>
<protein>
    <submittedName>
        <fullName evidence="1">Uncharacterized protein</fullName>
    </submittedName>
</protein>
<accession>K7A1E4</accession>
<evidence type="ECO:0000313" key="2">
    <source>
        <dbReference type="Proteomes" id="UP000006251"/>
    </source>
</evidence>
<evidence type="ECO:0000313" key="1">
    <source>
        <dbReference type="EMBL" id="GAC29305.1"/>
    </source>
</evidence>
<sequence length="40" mass="4760">MIHSINNRIGELLARIIKLYIMSSYLHDQQITDKEINMEN</sequence>
<dbReference type="Proteomes" id="UP000006251">
    <property type="component" value="Unassembled WGS sequence"/>
</dbReference>
<gene>
    <name evidence="1" type="ORF">GPAL_2444</name>
</gene>
<dbReference type="EMBL" id="BAEQ01000043">
    <property type="protein sequence ID" value="GAC29305.1"/>
    <property type="molecule type" value="Genomic_DNA"/>
</dbReference>
<name>K7A1E4_9ALTE</name>
<proteinExistence type="predicted"/>